<dbReference type="GO" id="GO:0000166">
    <property type="term" value="F:nucleotide binding"/>
    <property type="evidence" value="ECO:0007669"/>
    <property type="project" value="UniProtKB-KW"/>
</dbReference>
<gene>
    <name evidence="5" type="primary">surE</name>
    <name evidence="7" type="ORF">HNR50_002506</name>
</gene>
<comment type="subcellular location">
    <subcellularLocation>
        <location evidence="5">Cytoplasm</location>
    </subcellularLocation>
</comment>
<keyword evidence="5" id="KW-0963">Cytoplasm</keyword>
<evidence type="ECO:0000256" key="1">
    <source>
        <dbReference type="ARBA" id="ARBA00000815"/>
    </source>
</evidence>
<dbReference type="Proteomes" id="UP000587760">
    <property type="component" value="Unassembled WGS sequence"/>
</dbReference>
<feature type="binding site" evidence="5">
    <location>
        <position position="8"/>
    </location>
    <ligand>
        <name>a divalent metal cation</name>
        <dbReference type="ChEBI" id="CHEBI:60240"/>
    </ligand>
</feature>
<dbReference type="SUPFAM" id="SSF64167">
    <property type="entry name" value="SurE-like"/>
    <property type="match status" value="1"/>
</dbReference>
<dbReference type="HAMAP" id="MF_00060">
    <property type="entry name" value="SurE"/>
    <property type="match status" value="1"/>
</dbReference>
<dbReference type="InterPro" id="IPR002828">
    <property type="entry name" value="SurE-like_Pase/nucleotidase"/>
</dbReference>
<accession>A0A841RAA2</accession>
<dbReference type="EC" id="3.1.3.5" evidence="5"/>
<feature type="binding site" evidence="5">
    <location>
        <position position="91"/>
    </location>
    <ligand>
        <name>a divalent metal cation</name>
        <dbReference type="ChEBI" id="CHEBI:60240"/>
    </ligand>
</feature>
<comment type="function">
    <text evidence="5">Nucleotidase that shows phosphatase activity on nucleoside 5'-monophosphates.</text>
</comment>
<reference evidence="7 8" key="1">
    <citation type="submission" date="2020-08" db="EMBL/GenBank/DDBJ databases">
        <title>Genomic Encyclopedia of Type Strains, Phase IV (KMG-IV): sequencing the most valuable type-strain genomes for metagenomic binning, comparative biology and taxonomic classification.</title>
        <authorList>
            <person name="Goeker M."/>
        </authorList>
    </citation>
    <scope>NUCLEOTIDE SEQUENCE [LARGE SCALE GENOMIC DNA]</scope>
    <source>
        <strain evidence="7 8">DSM 2461</strain>
    </source>
</reference>
<dbReference type="AlphaFoldDB" id="A0A841RAA2"/>
<evidence type="ECO:0000256" key="3">
    <source>
        <dbReference type="ARBA" id="ARBA00022723"/>
    </source>
</evidence>
<dbReference type="EMBL" id="JACHGJ010000004">
    <property type="protein sequence ID" value="MBB6480833.1"/>
    <property type="molecule type" value="Genomic_DNA"/>
</dbReference>
<comment type="cofactor">
    <cofactor evidence="5">
        <name>a divalent metal cation</name>
        <dbReference type="ChEBI" id="CHEBI:60240"/>
    </cofactor>
    <text evidence="5">Binds 1 divalent metal cation per subunit.</text>
</comment>
<dbReference type="PANTHER" id="PTHR30457:SF0">
    <property type="entry name" value="PHOSPHATASE, PUTATIVE (AFU_ORTHOLOGUE AFUA_4G01070)-RELATED"/>
    <property type="match status" value="1"/>
</dbReference>
<keyword evidence="8" id="KW-1185">Reference proteome</keyword>
<protein>
    <recommendedName>
        <fullName evidence="5">5'-nucleotidase SurE</fullName>
        <ecNumber evidence="5">3.1.3.5</ecNumber>
    </recommendedName>
    <alternativeName>
        <fullName evidence="5">Nucleoside 5'-monophosphate phosphohydrolase</fullName>
    </alternativeName>
</protein>
<evidence type="ECO:0000259" key="6">
    <source>
        <dbReference type="Pfam" id="PF01975"/>
    </source>
</evidence>
<dbReference type="Pfam" id="PF01975">
    <property type="entry name" value="SurE"/>
    <property type="match status" value="1"/>
</dbReference>
<dbReference type="InterPro" id="IPR030048">
    <property type="entry name" value="SurE"/>
</dbReference>
<dbReference type="InterPro" id="IPR036523">
    <property type="entry name" value="SurE-like_sf"/>
</dbReference>
<evidence type="ECO:0000313" key="8">
    <source>
        <dbReference type="Proteomes" id="UP000587760"/>
    </source>
</evidence>
<feature type="binding site" evidence="5">
    <location>
        <position position="9"/>
    </location>
    <ligand>
        <name>a divalent metal cation</name>
        <dbReference type="ChEBI" id="CHEBI:60240"/>
    </ligand>
</feature>
<keyword evidence="5" id="KW-0547">Nucleotide-binding</keyword>
<evidence type="ECO:0000256" key="4">
    <source>
        <dbReference type="ARBA" id="ARBA00022801"/>
    </source>
</evidence>
<dbReference type="GO" id="GO:0005737">
    <property type="term" value="C:cytoplasm"/>
    <property type="evidence" value="ECO:0007669"/>
    <property type="project" value="UniProtKB-SubCell"/>
</dbReference>
<evidence type="ECO:0000313" key="7">
    <source>
        <dbReference type="EMBL" id="MBB6480833.1"/>
    </source>
</evidence>
<organism evidence="7 8">
    <name type="scientific">Spirochaeta isovalerica</name>
    <dbReference type="NCBI Taxonomy" id="150"/>
    <lineage>
        <taxon>Bacteria</taxon>
        <taxon>Pseudomonadati</taxon>
        <taxon>Spirochaetota</taxon>
        <taxon>Spirochaetia</taxon>
        <taxon>Spirochaetales</taxon>
        <taxon>Spirochaetaceae</taxon>
        <taxon>Spirochaeta</taxon>
    </lineage>
</organism>
<comment type="similarity">
    <text evidence="2 5">Belongs to the SurE nucleotidase family.</text>
</comment>
<evidence type="ECO:0000256" key="5">
    <source>
        <dbReference type="HAMAP-Rule" id="MF_00060"/>
    </source>
</evidence>
<dbReference type="PANTHER" id="PTHR30457">
    <property type="entry name" value="5'-NUCLEOTIDASE SURE"/>
    <property type="match status" value="1"/>
</dbReference>
<feature type="binding site" evidence="5">
    <location>
        <position position="39"/>
    </location>
    <ligand>
        <name>a divalent metal cation</name>
        <dbReference type="ChEBI" id="CHEBI:60240"/>
    </ligand>
</feature>
<dbReference type="NCBIfam" id="TIGR00087">
    <property type="entry name" value="surE"/>
    <property type="match status" value="1"/>
</dbReference>
<name>A0A841RAA2_9SPIO</name>
<sequence length="250" mass="27209">MTILLTNDDGVDSPGLRSLHAFLQKEHNVWIMAPDGDRSGKSQSITLHDAIRTVEIEPQVFACSGTPSDCVAISLLGAIPDSIDLVISGINLGPNLGTDILYSGTAAAARQASLNNVPGIAVSLAKKHGPFDFSQASAFIGGNLEILQKLWHKDHFVNINIPEQLGRDWDVEITHPSIRIYDDELVTFKAPRGYNYYFLSGKGIESSDLSGEDSSAILKGNISISPVFLHPVNHKEDELYRAAEFKRVVT</sequence>
<feature type="domain" description="Survival protein SurE-like phosphatase/nucleotidase" evidence="6">
    <location>
        <begin position="3"/>
        <end position="181"/>
    </location>
</feature>
<dbReference type="RefSeq" id="WP_184747091.1">
    <property type="nucleotide sequence ID" value="NZ_JACHGJ010000004.1"/>
</dbReference>
<comment type="caution">
    <text evidence="7">The sequence shown here is derived from an EMBL/GenBank/DDBJ whole genome shotgun (WGS) entry which is preliminary data.</text>
</comment>
<keyword evidence="3 5" id="KW-0479">Metal-binding</keyword>
<keyword evidence="4 5" id="KW-0378">Hydrolase</keyword>
<comment type="catalytic activity">
    <reaction evidence="1 5">
        <text>a ribonucleoside 5'-phosphate + H2O = a ribonucleoside + phosphate</text>
        <dbReference type="Rhea" id="RHEA:12484"/>
        <dbReference type="ChEBI" id="CHEBI:15377"/>
        <dbReference type="ChEBI" id="CHEBI:18254"/>
        <dbReference type="ChEBI" id="CHEBI:43474"/>
        <dbReference type="ChEBI" id="CHEBI:58043"/>
        <dbReference type="EC" id="3.1.3.5"/>
    </reaction>
</comment>
<proteinExistence type="inferred from homology"/>
<dbReference type="Gene3D" id="3.40.1210.10">
    <property type="entry name" value="Survival protein SurE-like phosphatase/nucleotidase"/>
    <property type="match status" value="1"/>
</dbReference>
<dbReference type="GO" id="GO:0008253">
    <property type="term" value="F:5'-nucleotidase activity"/>
    <property type="evidence" value="ECO:0007669"/>
    <property type="project" value="UniProtKB-UniRule"/>
</dbReference>
<dbReference type="GO" id="GO:0046872">
    <property type="term" value="F:metal ion binding"/>
    <property type="evidence" value="ECO:0007669"/>
    <property type="project" value="UniProtKB-UniRule"/>
</dbReference>
<evidence type="ECO:0000256" key="2">
    <source>
        <dbReference type="ARBA" id="ARBA00011062"/>
    </source>
</evidence>